<dbReference type="InterPro" id="IPR012675">
    <property type="entry name" value="Beta-grasp_dom_sf"/>
</dbReference>
<gene>
    <name evidence="1" type="ORF">SAMN02745171_00416</name>
</gene>
<dbReference type="PANTHER" id="PTHR34472">
    <property type="entry name" value="SULFUR CARRIER PROTEIN THIS"/>
    <property type="match status" value="1"/>
</dbReference>
<dbReference type="PANTHER" id="PTHR34472:SF1">
    <property type="entry name" value="SULFUR CARRIER PROTEIN THIS"/>
    <property type="match status" value="1"/>
</dbReference>
<name>A0A1T4LGQ7_9PORP</name>
<dbReference type="InterPro" id="IPR003749">
    <property type="entry name" value="ThiS/MoaD-like"/>
</dbReference>
<dbReference type="Gene3D" id="3.10.20.30">
    <property type="match status" value="1"/>
</dbReference>
<organism evidence="1 2">
    <name type="scientific">Porphyromonas circumdentaria</name>
    <dbReference type="NCBI Taxonomy" id="29524"/>
    <lineage>
        <taxon>Bacteria</taxon>
        <taxon>Pseudomonadati</taxon>
        <taxon>Bacteroidota</taxon>
        <taxon>Bacteroidia</taxon>
        <taxon>Bacteroidales</taxon>
        <taxon>Porphyromonadaceae</taxon>
        <taxon>Porphyromonas</taxon>
    </lineage>
</organism>
<dbReference type="NCBIfam" id="TIGR01683">
    <property type="entry name" value="thiS"/>
    <property type="match status" value="1"/>
</dbReference>
<dbReference type="InterPro" id="IPR016155">
    <property type="entry name" value="Mopterin_synth/thiamin_S_b"/>
</dbReference>
<dbReference type="CDD" id="cd00565">
    <property type="entry name" value="Ubl_ThiS"/>
    <property type="match status" value="1"/>
</dbReference>
<dbReference type="OrthoDB" id="1525151at2"/>
<evidence type="ECO:0000313" key="2">
    <source>
        <dbReference type="Proteomes" id="UP000190121"/>
    </source>
</evidence>
<reference evidence="2" key="1">
    <citation type="submission" date="2017-02" db="EMBL/GenBank/DDBJ databases">
        <authorList>
            <person name="Varghese N."/>
            <person name="Submissions S."/>
        </authorList>
    </citation>
    <scope>NUCLEOTIDE SEQUENCE [LARGE SCALE GENOMIC DNA]</scope>
    <source>
        <strain evidence="2">ATCC 51356</strain>
    </source>
</reference>
<accession>A0A1T4LGQ7</accession>
<dbReference type="STRING" id="29524.SAMN02745171_00416"/>
<dbReference type="RefSeq" id="WP_078736366.1">
    <property type="nucleotide sequence ID" value="NZ_FUXE01000003.1"/>
</dbReference>
<dbReference type="InterPro" id="IPR010035">
    <property type="entry name" value="Thi_S"/>
</dbReference>
<dbReference type="EMBL" id="FUXE01000003">
    <property type="protein sequence ID" value="SJZ53873.1"/>
    <property type="molecule type" value="Genomic_DNA"/>
</dbReference>
<proteinExistence type="predicted"/>
<keyword evidence="2" id="KW-1185">Reference proteome</keyword>
<dbReference type="AlphaFoldDB" id="A0A1T4LGQ7"/>
<dbReference type="Pfam" id="PF02597">
    <property type="entry name" value="ThiS"/>
    <property type="match status" value="1"/>
</dbReference>
<dbReference type="Proteomes" id="UP000190121">
    <property type="component" value="Unassembled WGS sequence"/>
</dbReference>
<protein>
    <submittedName>
        <fullName evidence="1">Sulfur carrier protein</fullName>
    </submittedName>
</protein>
<sequence length="66" mass="7232">MQIELNQKIKKIPDGCTVSSLLSLEQIEGGYVAVAVNQEVIKRDNWESTYLKDGDKILVIGAVRGG</sequence>
<dbReference type="SUPFAM" id="SSF54285">
    <property type="entry name" value="MoaD/ThiS"/>
    <property type="match status" value="1"/>
</dbReference>
<evidence type="ECO:0000313" key="1">
    <source>
        <dbReference type="EMBL" id="SJZ53873.1"/>
    </source>
</evidence>